<dbReference type="PATRIC" id="fig|1497955.3.peg.433"/>
<sequence length="187" mass="21481">MKYDYAFKLNAVELYRSGQWIETPEGISQKNFRKRIVQWSRIADIYGLDSLRHPTTCKERSAECRYQLVARVLAGESQKSVAISAGIDSGLLSKWVQTYKVKGYEGLNLKKGRKSKKEANVSKKSKPTDLTPSEREELIRLRAETEYLKTENEAIKKLIALRHEKWAAELKAKKQQSSKNSVKKDTN</sequence>
<evidence type="ECO:0000313" key="2">
    <source>
        <dbReference type="EMBL" id="KXB42143.1"/>
    </source>
</evidence>
<evidence type="ECO:0000313" key="3">
    <source>
        <dbReference type="Proteomes" id="UP000070080"/>
    </source>
</evidence>
<accession>A0A133YG31</accession>
<dbReference type="EMBL" id="LSCV01000007">
    <property type="protein sequence ID" value="KXB42143.1"/>
    <property type="molecule type" value="Genomic_DNA"/>
</dbReference>
<dbReference type="OrthoDB" id="2326530at2"/>
<reference evidence="3" key="1">
    <citation type="submission" date="2016-01" db="EMBL/GenBank/DDBJ databases">
        <authorList>
            <person name="Mitreva M."/>
            <person name="Pepin K.H."/>
            <person name="Mihindukulasuriya K.A."/>
            <person name="Fulton R."/>
            <person name="Fronick C."/>
            <person name="O'Laughlin M."/>
            <person name="Miner T."/>
            <person name="Herter B."/>
            <person name="Rosa B.A."/>
            <person name="Cordes M."/>
            <person name="Tomlinson C."/>
            <person name="Wollam A."/>
            <person name="Palsikar V.B."/>
            <person name="Mardis E.R."/>
            <person name="Wilson R.K."/>
        </authorList>
    </citation>
    <scope>NUCLEOTIDE SEQUENCE [LARGE SCALE GENOMIC DNA]</scope>
    <source>
        <strain evidence="3">KA00274</strain>
    </source>
</reference>
<name>A0A133YG31_9FIRM</name>
<feature type="region of interest" description="Disordered" evidence="1">
    <location>
        <begin position="113"/>
        <end position="135"/>
    </location>
</feature>
<organism evidence="2 3">
    <name type="scientific">Amygdalobacter nucleatus</name>
    <dbReference type="NCBI Taxonomy" id="3029274"/>
    <lineage>
        <taxon>Bacteria</taxon>
        <taxon>Bacillati</taxon>
        <taxon>Bacillota</taxon>
        <taxon>Clostridia</taxon>
        <taxon>Eubacteriales</taxon>
        <taxon>Oscillospiraceae</taxon>
        <taxon>Amygdalobacter</taxon>
    </lineage>
</organism>
<dbReference type="Proteomes" id="UP000070080">
    <property type="component" value="Unassembled WGS sequence"/>
</dbReference>
<keyword evidence="3" id="KW-1185">Reference proteome</keyword>
<proteinExistence type="predicted"/>
<dbReference type="InterPro" id="IPR052057">
    <property type="entry name" value="IS150/IS1296_orfA-like"/>
</dbReference>
<protein>
    <submittedName>
        <fullName evidence="2">Transposase</fullName>
    </submittedName>
</protein>
<dbReference type="PANTHER" id="PTHR33795">
    <property type="entry name" value="INSERTION ELEMENT IS150 PROTEIN INSJ"/>
    <property type="match status" value="1"/>
</dbReference>
<dbReference type="PANTHER" id="PTHR33795:SF1">
    <property type="entry name" value="INSERTION ELEMENT IS150 PROTEIN INSJ"/>
    <property type="match status" value="1"/>
</dbReference>
<gene>
    <name evidence="2" type="ORF">HMPREF1872_00450</name>
</gene>
<dbReference type="SUPFAM" id="SSF46689">
    <property type="entry name" value="Homeodomain-like"/>
    <property type="match status" value="1"/>
</dbReference>
<dbReference type="AlphaFoldDB" id="A0A133YG31"/>
<dbReference type="InterPro" id="IPR009057">
    <property type="entry name" value="Homeodomain-like_sf"/>
</dbReference>
<evidence type="ECO:0000256" key="1">
    <source>
        <dbReference type="SAM" id="MobiDB-lite"/>
    </source>
</evidence>
<dbReference type="STRING" id="1497955.HMPREF1872_00450"/>
<comment type="caution">
    <text evidence="2">The sequence shown here is derived from an EMBL/GenBank/DDBJ whole genome shotgun (WGS) entry which is preliminary data.</text>
</comment>
<dbReference type="RefSeq" id="WP_066713357.1">
    <property type="nucleotide sequence ID" value="NZ_JARFNM010000001.1"/>
</dbReference>